<reference evidence="2" key="1">
    <citation type="submission" date="2005-09" db="EMBL/GenBank/DDBJ databases">
        <authorList>
            <person name="Mural R.J."/>
            <person name="Li P.W."/>
            <person name="Adams M.D."/>
            <person name="Amanatides P.G."/>
            <person name="Baden-Tillson H."/>
            <person name="Barnstead M."/>
            <person name="Chin S.H."/>
            <person name="Dew I."/>
            <person name="Evans C.A."/>
            <person name="Ferriera S."/>
            <person name="Flanigan M."/>
            <person name="Fosler C."/>
            <person name="Glodek A."/>
            <person name="Gu Z."/>
            <person name="Holt R.A."/>
            <person name="Jennings D."/>
            <person name="Kraft C.L."/>
            <person name="Lu F."/>
            <person name="Nguyen T."/>
            <person name="Nusskern D.R."/>
            <person name="Pfannkoch C.M."/>
            <person name="Sitter C."/>
            <person name="Sutton G.G."/>
            <person name="Venter J.C."/>
            <person name="Wang Z."/>
            <person name="Woodage T."/>
            <person name="Zheng X.H."/>
            <person name="Zhong F."/>
        </authorList>
    </citation>
    <scope>NUCLEOTIDE SEQUENCE [LARGE SCALE GENOMIC DNA]</scope>
    <source>
        <strain>BN</strain>
        <strain evidence="2">Sprague-Dawley</strain>
    </source>
</reference>
<protein>
    <submittedName>
        <fullName evidence="1">RCG35859</fullName>
    </submittedName>
</protein>
<organism evidence="1 2">
    <name type="scientific">Rattus norvegicus</name>
    <name type="common">Rat</name>
    <dbReference type="NCBI Taxonomy" id="10116"/>
    <lineage>
        <taxon>Eukaryota</taxon>
        <taxon>Metazoa</taxon>
        <taxon>Chordata</taxon>
        <taxon>Craniata</taxon>
        <taxon>Vertebrata</taxon>
        <taxon>Euteleostomi</taxon>
        <taxon>Mammalia</taxon>
        <taxon>Eutheria</taxon>
        <taxon>Euarchontoglires</taxon>
        <taxon>Glires</taxon>
        <taxon>Rodentia</taxon>
        <taxon>Myomorpha</taxon>
        <taxon>Muroidea</taxon>
        <taxon>Muridae</taxon>
        <taxon>Murinae</taxon>
        <taxon>Rattus</taxon>
    </lineage>
</organism>
<evidence type="ECO:0000313" key="1">
    <source>
        <dbReference type="EMBL" id="EDM00106.1"/>
    </source>
</evidence>
<proteinExistence type="predicted"/>
<evidence type="ECO:0000313" key="2">
    <source>
        <dbReference type="Proteomes" id="UP000234681"/>
    </source>
</evidence>
<dbReference type="EMBL" id="CH473963">
    <property type="protein sequence ID" value="EDM00106.1"/>
    <property type="molecule type" value="Genomic_DNA"/>
</dbReference>
<dbReference type="AlphaFoldDB" id="A6IK42"/>
<accession>A6IK42</accession>
<dbReference type="Proteomes" id="UP000234681">
    <property type="component" value="Chromosome 14"/>
</dbReference>
<gene>
    <name evidence="1" type="ORF">rCG_35859</name>
</gene>
<sequence>MSSCAEYTHWTWFNPLRAFHLSACQVSPSAISLCHFYPYCWGWHMPLHVYSSPPTTCATYSRDVLGKQPTHAPFIGPTCAELQLLPSPYELLNVE</sequence>
<name>A6IK42_RAT</name>